<evidence type="ECO:0000313" key="2">
    <source>
        <dbReference type="Proteomes" id="UP000680206"/>
    </source>
</evidence>
<comment type="caution">
    <text evidence="1">The sequence shown here is derived from an EMBL/GenBank/DDBJ whole genome shotgun (WGS) entry which is preliminary data.</text>
</comment>
<proteinExistence type="predicted"/>
<dbReference type="Proteomes" id="UP000680206">
    <property type="component" value="Unassembled WGS sequence"/>
</dbReference>
<name>A0ABS3RXD5_9ACTN</name>
<protein>
    <recommendedName>
        <fullName evidence="3">HEAT repeat domain-containing protein</fullName>
    </recommendedName>
</protein>
<evidence type="ECO:0008006" key="3">
    <source>
        <dbReference type="Google" id="ProtNLM"/>
    </source>
</evidence>
<dbReference type="EMBL" id="JAGEPF010000017">
    <property type="protein sequence ID" value="MBO2461429.1"/>
    <property type="molecule type" value="Genomic_DNA"/>
</dbReference>
<evidence type="ECO:0000313" key="1">
    <source>
        <dbReference type="EMBL" id="MBO2461429.1"/>
    </source>
</evidence>
<keyword evidence="2" id="KW-1185">Reference proteome</keyword>
<organism evidence="1 2">
    <name type="scientific">Actinomadura violacea</name>
    <dbReference type="NCBI Taxonomy" id="2819934"/>
    <lineage>
        <taxon>Bacteria</taxon>
        <taxon>Bacillati</taxon>
        <taxon>Actinomycetota</taxon>
        <taxon>Actinomycetes</taxon>
        <taxon>Streptosporangiales</taxon>
        <taxon>Thermomonosporaceae</taxon>
        <taxon>Actinomadura</taxon>
    </lineage>
</organism>
<accession>A0ABS3RXD5</accession>
<gene>
    <name evidence="1" type="ORF">J4709_27990</name>
</gene>
<sequence>MSVANERSALDRPVSLYEHARRLFRLNPDGPLPDGGRPWPDRGDHPEVRVRERKAALAAVLREFIDDPSLTAADLHDRCTGLAVTTMDATGVLHELAPEPSQRLVDAARWLVRNGWDRRAVIVGLSLLCGNAELHDVPVVQTVGLLSFADRLAVEVLAKVPGAEHHLIWLTERSRTRIRVAAAEALSGNEDPVVRDWVLSTPRELLSSERARKLAEWHGLAEKLGLTAVDDALWDHAANLLLAMTSTHNYQSEISRYRDATVVYQRWVELADRQPPTLERAASLAMVAQDLCTGPAAPVAGTLRRGLIETISRVLRSPQWAEMLHHSARSSDPIEARRATWVLGELASNDIPEEKFAIRVVVPDPNPVGFAQVEARVMVDGMPVVASAFDKGPAESPEGLVQLRATSEPREVMLAEAYCTEGCCGGLYTTIVREEAEVVWRDWRSSMAGDPPPDVRFDAAEYDREIARAEQDHGWEWPARTVARLVEDELRADPTILGRWDCAPGWSTAWLRDFDTARLTFGHPARRGSFEDPSIQFGLVIDVKDRAPETVAAEVIASMRHTDPKSVAEMIGGSKDGAEKLGLVYKKPTRW</sequence>
<dbReference type="RefSeq" id="WP_208244773.1">
    <property type="nucleotide sequence ID" value="NZ_JAGEPF010000017.1"/>
</dbReference>
<reference evidence="1 2" key="1">
    <citation type="submission" date="2021-03" db="EMBL/GenBank/DDBJ databases">
        <title>Actinomadura violae sp. nov., isolated from lichen in Thailand.</title>
        <authorList>
            <person name="Kanchanasin P."/>
            <person name="Saeng-In P."/>
            <person name="Phongsopitanun W."/>
            <person name="Yuki M."/>
            <person name="Kudo T."/>
            <person name="Ohkuma M."/>
            <person name="Tanasupawat S."/>
        </authorList>
    </citation>
    <scope>NUCLEOTIDE SEQUENCE [LARGE SCALE GENOMIC DNA]</scope>
    <source>
        <strain evidence="1 2">LCR2-06</strain>
    </source>
</reference>